<accession>A0AC35FB60</accession>
<proteinExistence type="predicted"/>
<name>A0AC35FB60_9BILA</name>
<evidence type="ECO:0000313" key="1">
    <source>
        <dbReference type="Proteomes" id="UP000887580"/>
    </source>
</evidence>
<dbReference type="Proteomes" id="UP000887580">
    <property type="component" value="Unplaced"/>
</dbReference>
<reference evidence="2" key="1">
    <citation type="submission" date="2022-11" db="UniProtKB">
        <authorList>
            <consortium name="WormBaseParasite"/>
        </authorList>
    </citation>
    <scope>IDENTIFICATION</scope>
</reference>
<sequence length="979" mass="110063">MTTKDQALCFKDNQQLSVSSSAANGNQYSNLNLNQQCPDISPIHSNSKSFNDKHFDLTIFDNNEEKSKSQSFNKQSSSCTEKSNFATFNDKTEEERVKKRWKTNNTSSHGNNNSTLSLHISAYENSIKVDSLNVKIKNEKLRFIKKSENTKQTLKNPFEFPRQQNDKVLEPEVSQFKASQKLLNPNETSKNDQQRSEKVQQQNHRQLKAKNNEVYIRLGQPLTLAEDYDQLTCSPELIKLLKENNFLPRSFEKLLLPLGFEGKDLQVQAKKGSGKTACLSTLAANCAYKYKDGDFVAVILAPEAKDVYKIAGYVKSLINEPIVIFGGDETKDCQGTMMNKRYPIVIAVPKELHLYIRSQQISLKNVKLLIVAKCEKYSNKTIKHHFKAIVNSLNAEKPQIALFSNSNSNAENICNFFGQIMSDPILIQVGIKESADFAGEKFFVEIEKVSVENVDGDSVDKKKDVEKDGIECDQQVVGDDKKIENRSAEDIVAVINGDKNDVFVEGAKADSEIVGNNVEEVAKKIVENGSLDLLAADIIDDKELHSIVTNQHSEGGEKKTEDVQLSNDKKTKNDSTDLVFDSKSAKQDSEDKKMKVVEEAIVGAKDIDSKAIVENTVSQAKNDPKVFDFVLFQLNKDPASIVKEILAEVCFKQVMIFVKNDFEMCQNFYETLRANLYKCKVVTNQMRSDEIDEVIEAFQNQSFAILISNDLPMYDDIEELVDLTINIGAPDDKSDYEANNNQIQGAAITVFTSLEELQNFVHNPSFAEIDFRGLQLDENLSDNLTTDNSFFEKSLKLVDFYNKIVGKQKAESVKEIVQSGVNDSNTADRIEKNDSPSLEPNTSPPPVINVEKVLQFCPDLKSLYTSKQQQQPQHPSSSSIIPTEKQPQQNSSTSSSKNHQKSETPEQKKDKIAGVKSSVIQKEQQQQNSSTSPSPVDQKSETPQQKKDKIARPNRTYPQIQLLHPQNPLSSIKKNIFKK</sequence>
<organism evidence="1 2">
    <name type="scientific">Panagrolaimus sp. PS1159</name>
    <dbReference type="NCBI Taxonomy" id="55785"/>
    <lineage>
        <taxon>Eukaryota</taxon>
        <taxon>Metazoa</taxon>
        <taxon>Ecdysozoa</taxon>
        <taxon>Nematoda</taxon>
        <taxon>Chromadorea</taxon>
        <taxon>Rhabditida</taxon>
        <taxon>Tylenchina</taxon>
        <taxon>Panagrolaimomorpha</taxon>
        <taxon>Panagrolaimoidea</taxon>
        <taxon>Panagrolaimidae</taxon>
        <taxon>Panagrolaimus</taxon>
    </lineage>
</organism>
<protein>
    <submittedName>
        <fullName evidence="2">Helicase ATP-binding domain-containing protein</fullName>
    </submittedName>
</protein>
<evidence type="ECO:0000313" key="2">
    <source>
        <dbReference type="WBParaSite" id="PS1159_v2.g15659.t1"/>
    </source>
</evidence>
<dbReference type="WBParaSite" id="PS1159_v2.g15659.t1">
    <property type="protein sequence ID" value="PS1159_v2.g15659.t1"/>
    <property type="gene ID" value="PS1159_v2.g15659"/>
</dbReference>